<organism evidence="6 7">
    <name type="scientific">Curvibacter cyanobacteriorum</name>
    <dbReference type="NCBI Taxonomy" id="3026422"/>
    <lineage>
        <taxon>Bacteria</taxon>
        <taxon>Pseudomonadati</taxon>
        <taxon>Pseudomonadota</taxon>
        <taxon>Betaproteobacteria</taxon>
        <taxon>Burkholderiales</taxon>
        <taxon>Comamonadaceae</taxon>
        <taxon>Curvibacter</taxon>
    </lineage>
</organism>
<evidence type="ECO:0000313" key="6">
    <source>
        <dbReference type="EMBL" id="MDD0839563.1"/>
    </source>
</evidence>
<dbReference type="Gene3D" id="2.40.30.170">
    <property type="match status" value="1"/>
</dbReference>
<dbReference type="Pfam" id="PF25919">
    <property type="entry name" value="BSH_CusB"/>
    <property type="match status" value="1"/>
</dbReference>
<accession>A0ABT5N0J1</accession>
<dbReference type="Pfam" id="PF25975">
    <property type="entry name" value="CzcB_C"/>
    <property type="match status" value="1"/>
</dbReference>
<dbReference type="NCBIfam" id="TIGR01730">
    <property type="entry name" value="RND_mfp"/>
    <property type="match status" value="1"/>
</dbReference>
<comment type="caution">
    <text evidence="6">The sequence shown here is derived from an EMBL/GenBank/DDBJ whole genome shotgun (WGS) entry which is preliminary data.</text>
</comment>
<keyword evidence="2" id="KW-0813">Transport</keyword>
<feature type="chain" id="PRO_5047452169" evidence="3">
    <location>
        <begin position="28"/>
        <end position="391"/>
    </location>
</feature>
<proteinExistence type="inferred from homology"/>
<protein>
    <submittedName>
        <fullName evidence="6">Efflux RND transporter periplasmic adaptor subunit</fullName>
    </submittedName>
</protein>
<dbReference type="EMBL" id="JAQSIP010000005">
    <property type="protein sequence ID" value="MDD0839563.1"/>
    <property type="molecule type" value="Genomic_DNA"/>
</dbReference>
<dbReference type="Proteomes" id="UP001528673">
    <property type="component" value="Unassembled WGS sequence"/>
</dbReference>
<name>A0ABT5N0J1_9BURK</name>
<evidence type="ECO:0000256" key="3">
    <source>
        <dbReference type="SAM" id="SignalP"/>
    </source>
</evidence>
<dbReference type="SUPFAM" id="SSF111369">
    <property type="entry name" value="HlyD-like secretion proteins"/>
    <property type="match status" value="1"/>
</dbReference>
<gene>
    <name evidence="6" type="ORF">PSQ40_13340</name>
</gene>
<evidence type="ECO:0000259" key="4">
    <source>
        <dbReference type="Pfam" id="PF25919"/>
    </source>
</evidence>
<keyword evidence="7" id="KW-1185">Reference proteome</keyword>
<comment type="similarity">
    <text evidence="1">Belongs to the membrane fusion protein (MFP) (TC 8.A.1) family.</text>
</comment>
<dbReference type="Gene3D" id="1.10.287.470">
    <property type="entry name" value="Helix hairpin bin"/>
    <property type="match status" value="1"/>
</dbReference>
<evidence type="ECO:0000256" key="2">
    <source>
        <dbReference type="ARBA" id="ARBA00022448"/>
    </source>
</evidence>
<dbReference type="PANTHER" id="PTHR30097">
    <property type="entry name" value="CATION EFFLUX SYSTEM PROTEIN CUSB"/>
    <property type="match status" value="1"/>
</dbReference>
<sequence>MTPSHRTPVAWLGACLLALLPLQAPHAAELLALTPAQAEAAGLRTQTASVAPQDDPQRNLLLQGTVVLPSQASDMVSTPLAGVVQSLLVSPGQSVAAGTPVARLLSPQLIEWQREWLHADAQAQLARERLQRDEQLFGEGIIAEQRLRETRSQARMAQVSLDEKTQALQLAGLSQRQLQQRQLDPHLTLLAPAAGTVLGLDASPGQRLEAGMPVARLARHGRLSIEVQASQQQLPWLQVGQSLQVDGCKAPARLVAITPQVNSGSQSALLRADFNSPERCLRLNQFVQLRAAAVNAPGAAAGVGLPAEAVVLHGGQPHVFVQRAKGYEPVAVTLAPGGGARVTVLSGVRAGDAVVVKGTAALKGVWQGLGQEDAAAKPAAAPATSAAPKAP</sequence>
<dbReference type="PANTHER" id="PTHR30097:SF4">
    <property type="entry name" value="SLR6042 PROTEIN"/>
    <property type="match status" value="1"/>
</dbReference>
<evidence type="ECO:0000313" key="7">
    <source>
        <dbReference type="Proteomes" id="UP001528673"/>
    </source>
</evidence>
<feature type="domain" description="CusB-like barrel-sandwich hybrid" evidence="4">
    <location>
        <begin position="75"/>
        <end position="218"/>
    </location>
</feature>
<evidence type="ECO:0000256" key="1">
    <source>
        <dbReference type="ARBA" id="ARBA00009477"/>
    </source>
</evidence>
<keyword evidence="3" id="KW-0732">Signal</keyword>
<feature type="domain" description="CzcB-like C-terminal circularly permuted SH3-like" evidence="5">
    <location>
        <begin position="305"/>
        <end position="363"/>
    </location>
</feature>
<dbReference type="InterPro" id="IPR058790">
    <property type="entry name" value="BSH_CusB"/>
</dbReference>
<dbReference type="InterPro" id="IPR051909">
    <property type="entry name" value="MFP_Cation_Efflux"/>
</dbReference>
<evidence type="ECO:0000259" key="5">
    <source>
        <dbReference type="Pfam" id="PF25975"/>
    </source>
</evidence>
<dbReference type="Gene3D" id="2.40.420.20">
    <property type="match status" value="1"/>
</dbReference>
<dbReference type="Gene3D" id="2.40.50.100">
    <property type="match status" value="1"/>
</dbReference>
<dbReference type="RefSeq" id="WP_273952022.1">
    <property type="nucleotide sequence ID" value="NZ_JAQSIP010000005.1"/>
</dbReference>
<dbReference type="InterPro" id="IPR058649">
    <property type="entry name" value="CzcB_C"/>
</dbReference>
<reference evidence="6 7" key="1">
    <citation type="submission" date="2023-02" db="EMBL/GenBank/DDBJ databases">
        <title>Bacterial whole genomic sequence of Curvibacter sp. HBC61.</title>
        <authorList>
            <person name="Le V."/>
            <person name="Ko S.-R."/>
            <person name="Ahn C.-Y."/>
            <person name="Oh H.-M."/>
        </authorList>
    </citation>
    <scope>NUCLEOTIDE SEQUENCE [LARGE SCALE GENOMIC DNA]</scope>
    <source>
        <strain evidence="6 7">HBC61</strain>
    </source>
</reference>
<dbReference type="InterPro" id="IPR006143">
    <property type="entry name" value="RND_pump_MFP"/>
</dbReference>
<feature type="signal peptide" evidence="3">
    <location>
        <begin position="1"/>
        <end position="27"/>
    </location>
</feature>